<dbReference type="GO" id="GO:0019894">
    <property type="term" value="F:kinesin binding"/>
    <property type="evidence" value="ECO:0007669"/>
    <property type="project" value="TreeGrafter"/>
</dbReference>
<protein>
    <recommendedName>
        <fullName evidence="6">NB-ARC domain-containing protein</fullName>
    </recommendedName>
</protein>
<dbReference type="InterPro" id="IPR002151">
    <property type="entry name" value="Kinesin_light"/>
</dbReference>
<dbReference type="InterPro" id="IPR002182">
    <property type="entry name" value="NB-ARC"/>
</dbReference>
<dbReference type="PRINTS" id="PR00381">
    <property type="entry name" value="KINESINLIGHT"/>
</dbReference>
<dbReference type="Gene3D" id="3.40.50.300">
    <property type="entry name" value="P-loop containing nucleotide triphosphate hydrolases"/>
    <property type="match status" value="1"/>
</dbReference>
<accession>F8NUP2</accession>
<dbReference type="Gene3D" id="1.25.40.10">
    <property type="entry name" value="Tetratricopeptide repeat domain"/>
    <property type="match status" value="1"/>
</dbReference>
<dbReference type="OrthoDB" id="1658288at2759"/>
<dbReference type="InterPro" id="IPR011990">
    <property type="entry name" value="TPR-like_helical_dom_sf"/>
</dbReference>
<dbReference type="HOGENOM" id="CLU_000288_125_8_1"/>
<dbReference type="PANTHER" id="PTHR45783">
    <property type="entry name" value="KINESIN LIGHT CHAIN"/>
    <property type="match status" value="1"/>
</dbReference>
<dbReference type="GeneID" id="18814892"/>
<comment type="subcellular location">
    <subcellularLocation>
        <location evidence="1">Cytoplasm</location>
    </subcellularLocation>
</comment>
<dbReference type="Proteomes" id="UP000008064">
    <property type="component" value="Unassembled WGS sequence"/>
</dbReference>
<dbReference type="SUPFAM" id="SSF48452">
    <property type="entry name" value="TPR-like"/>
    <property type="match status" value="1"/>
</dbReference>
<evidence type="ECO:0000256" key="4">
    <source>
        <dbReference type="ARBA" id="ARBA00022803"/>
    </source>
</evidence>
<gene>
    <name evidence="7" type="ORF">SERLADRAFT_437609</name>
</gene>
<evidence type="ECO:0000256" key="3">
    <source>
        <dbReference type="ARBA" id="ARBA00022737"/>
    </source>
</evidence>
<evidence type="ECO:0000256" key="5">
    <source>
        <dbReference type="SAM" id="MobiDB-lite"/>
    </source>
</evidence>
<dbReference type="PANTHER" id="PTHR45783:SF3">
    <property type="entry name" value="KINESIN LIGHT CHAIN"/>
    <property type="match status" value="1"/>
</dbReference>
<proteinExistence type="predicted"/>
<keyword evidence="4" id="KW-0802">TPR repeat</keyword>
<dbReference type="GO" id="GO:0005737">
    <property type="term" value="C:cytoplasm"/>
    <property type="evidence" value="ECO:0007669"/>
    <property type="project" value="UniProtKB-SubCell"/>
</dbReference>
<evidence type="ECO:0000313" key="7">
    <source>
        <dbReference type="EMBL" id="EGO25900.1"/>
    </source>
</evidence>
<dbReference type="EMBL" id="GL945433">
    <property type="protein sequence ID" value="EGO25900.1"/>
    <property type="molecule type" value="Genomic_DNA"/>
</dbReference>
<dbReference type="Pfam" id="PF00931">
    <property type="entry name" value="NB-ARC"/>
    <property type="match status" value="1"/>
</dbReference>
<feature type="compositionally biased region" description="Polar residues" evidence="5">
    <location>
        <begin position="1"/>
        <end position="11"/>
    </location>
</feature>
<evidence type="ECO:0000259" key="6">
    <source>
        <dbReference type="Pfam" id="PF00931"/>
    </source>
</evidence>
<dbReference type="PROSITE" id="PS50293">
    <property type="entry name" value="TPR_REGION"/>
    <property type="match status" value="1"/>
</dbReference>
<feature type="domain" description="NB-ARC" evidence="6">
    <location>
        <begin position="101"/>
        <end position="255"/>
    </location>
</feature>
<evidence type="ECO:0000256" key="2">
    <source>
        <dbReference type="ARBA" id="ARBA00022490"/>
    </source>
</evidence>
<dbReference type="GO" id="GO:0007018">
    <property type="term" value="P:microtubule-based movement"/>
    <property type="evidence" value="ECO:0007669"/>
    <property type="project" value="TreeGrafter"/>
</dbReference>
<dbReference type="GO" id="GO:0043531">
    <property type="term" value="F:ADP binding"/>
    <property type="evidence" value="ECO:0007669"/>
    <property type="project" value="InterPro"/>
</dbReference>
<dbReference type="InterPro" id="IPR027417">
    <property type="entry name" value="P-loop_NTPase"/>
</dbReference>
<organism>
    <name type="scientific">Serpula lacrymans var. lacrymans (strain S7.9)</name>
    <name type="common">Dry rot fungus</name>
    <dbReference type="NCBI Taxonomy" id="578457"/>
    <lineage>
        <taxon>Eukaryota</taxon>
        <taxon>Fungi</taxon>
        <taxon>Dikarya</taxon>
        <taxon>Basidiomycota</taxon>
        <taxon>Agaricomycotina</taxon>
        <taxon>Agaricomycetes</taxon>
        <taxon>Agaricomycetidae</taxon>
        <taxon>Boletales</taxon>
        <taxon>Coniophorineae</taxon>
        <taxon>Serpulaceae</taxon>
        <taxon>Serpula</taxon>
    </lineage>
</organism>
<name>F8NUP2_SERL9</name>
<feature type="region of interest" description="Disordered" evidence="5">
    <location>
        <begin position="1"/>
        <end position="29"/>
    </location>
</feature>
<dbReference type="Pfam" id="PF13424">
    <property type="entry name" value="TPR_12"/>
    <property type="match status" value="2"/>
</dbReference>
<dbReference type="GO" id="GO:0005871">
    <property type="term" value="C:kinesin complex"/>
    <property type="evidence" value="ECO:0007669"/>
    <property type="project" value="InterPro"/>
</dbReference>
<sequence length="705" mass="78018">MPDATHTQDTGSGSGARPGFFHGAQNTDARGGNFVDVGSHFSGTMTITNSYQVATTPSQRNDDPRSLPRFIDPHIDLLSPHFTGHVKDLEQLQKLFDTSQGDRPTQCAIYGMPGLGKTQLALQYAKTEYDNKRFSHVFWISSTTVEKLQEGFARVLYFTGKSDLHQDQEAKLMFVRDWFEKSGPLSWLIVLDNVSRDTVRFLRTYLPHSNAQGRILYTTRTQHVADLVALAAGQPDNVVHLDVLDVKDAATLFLANARLSSNDSSSAAADVVEQMVNCVGRLPLAIVQAASFKRQSTYSIEEMLVLYKDSTQKSQMIQWDNDLDDYEAKSVAAVLGSLLEHAFQDTDTRNFLKLLSFFDPESIALNVIIETAKNITETKHQISAEVMDAHPQPKGGIVRTIMHKLHIKTAKACLCLSCTSNNTFEETEMVLIKSTLIEHLSAMICSIGLPRVIRQLQELSLVYCTGSVDATVLHMHDLTSFLVREMTRVDGLWEDFFDCTVNFIGVAIDNISDSRSPKCWPQCALIASHVQSLANIENIQGANQKLLGGRFVLAEYMCSQGRYKDAETLYMEFLKIKQETLGSEHPHTLATMNNLATVYDSQGKYIEAEALYGRAVAGQEKQLGAEHPSTLGTMNNLASVYSSQGKYTEAEALHGRAVAGQEKQLGSEHPDTLGTLNNLASVYDSQGKYTEAEALYGKALTGQEK</sequence>
<dbReference type="KEGG" id="sla:SERLADRAFT_437609"/>
<dbReference type="RefSeq" id="XP_007318022.1">
    <property type="nucleotide sequence ID" value="XM_007317960.1"/>
</dbReference>
<keyword evidence="3" id="KW-0677">Repeat</keyword>
<dbReference type="AlphaFoldDB" id="F8NUP2"/>
<keyword evidence="2" id="KW-0963">Cytoplasm</keyword>
<reference evidence="7" key="1">
    <citation type="submission" date="2011-04" db="EMBL/GenBank/DDBJ databases">
        <title>Evolution of plant cell wall degrading machinery underlies the functional diversity of forest fungi.</title>
        <authorList>
            <consortium name="US DOE Joint Genome Institute (JGI-PGF)"/>
            <person name="Eastwood D.C."/>
            <person name="Floudas D."/>
            <person name="Binder M."/>
            <person name="Majcherczyk A."/>
            <person name="Schneider P."/>
            <person name="Aerts A."/>
            <person name="Asiegbu F.O."/>
            <person name="Baker S.E."/>
            <person name="Barry K."/>
            <person name="Bendiksby M."/>
            <person name="Blumentritt M."/>
            <person name="Coutinho P.M."/>
            <person name="Cullen D."/>
            <person name="Cullen D."/>
            <person name="Gathman A."/>
            <person name="Goodell B."/>
            <person name="Henrissat B."/>
            <person name="Ihrmark K."/>
            <person name="Kauserud H."/>
            <person name="Kohler A."/>
            <person name="LaButti K."/>
            <person name="Lapidus A."/>
            <person name="Lavin J.L."/>
            <person name="Lee Y.-H."/>
            <person name="Lindquist E."/>
            <person name="Lilly W."/>
            <person name="Lucas S."/>
            <person name="Morin E."/>
            <person name="Murat C."/>
            <person name="Oguiza J.A."/>
            <person name="Park J."/>
            <person name="Pisabarro A.G."/>
            <person name="Riley R."/>
            <person name="Rosling A."/>
            <person name="Salamov A."/>
            <person name="Schmidt O."/>
            <person name="Schmutz J."/>
            <person name="Skrede I."/>
            <person name="Stenlid J."/>
            <person name="Wiebenga A."/>
            <person name="Xie X."/>
            <person name="Kues U."/>
            <person name="Hibbett D.S."/>
            <person name="Hoffmeister D."/>
            <person name="Hogberg N."/>
            <person name="Martin F."/>
            <person name="Grigoriev I.V."/>
            <person name="Watkinson S.C."/>
        </authorList>
    </citation>
    <scope>NUCLEOTIDE SEQUENCE</scope>
    <source>
        <strain evidence="7">S7.9</strain>
    </source>
</reference>
<dbReference type="SUPFAM" id="SSF52540">
    <property type="entry name" value="P-loop containing nucleoside triphosphate hydrolases"/>
    <property type="match status" value="1"/>
</dbReference>
<evidence type="ECO:0000256" key="1">
    <source>
        <dbReference type="ARBA" id="ARBA00004496"/>
    </source>
</evidence>